<comment type="caution">
    <text evidence="2">The sequence shown here is derived from an EMBL/GenBank/DDBJ whole genome shotgun (WGS) entry which is preliminary data.</text>
</comment>
<proteinExistence type="predicted"/>
<evidence type="ECO:0000313" key="2">
    <source>
        <dbReference type="EMBL" id="OAX78697.1"/>
    </source>
</evidence>
<name>A0A1B7NPZ4_9EURO</name>
<feature type="region of interest" description="Disordered" evidence="1">
    <location>
        <begin position="1"/>
        <end position="53"/>
    </location>
</feature>
<keyword evidence="3" id="KW-1185">Reference proteome</keyword>
<evidence type="ECO:0000313" key="3">
    <source>
        <dbReference type="Proteomes" id="UP000091918"/>
    </source>
</evidence>
<protein>
    <submittedName>
        <fullName evidence="2">Uncharacterized protein</fullName>
    </submittedName>
</protein>
<evidence type="ECO:0000256" key="1">
    <source>
        <dbReference type="SAM" id="MobiDB-lite"/>
    </source>
</evidence>
<dbReference type="AlphaFoldDB" id="A0A1B7NPZ4"/>
<accession>A0A1B7NPZ4</accession>
<sequence length="121" mass="13449">MSDFESLMVSQRPKREPKDNAAAAAAEEEAPRQRSRRMQSDMMATSKETNSTSTGLVTAFNPIAAAIKSLAASRNTPSYELQTDIADLKERFNEISDQMSAMHGQMGTMMAIFQRMNPQKE</sequence>
<dbReference type="Proteomes" id="UP000091918">
    <property type="component" value="Unassembled WGS sequence"/>
</dbReference>
<reference evidence="2 3" key="1">
    <citation type="submission" date="2015-07" db="EMBL/GenBank/DDBJ databases">
        <title>Emmonsia species relationships and genome sequence.</title>
        <authorList>
            <person name="Cuomo C.A."/>
            <person name="Schwartz I.S."/>
            <person name="Kenyon C."/>
            <person name="de Hoog G.S."/>
            <person name="Govender N.P."/>
            <person name="Botha A."/>
            <person name="Moreno L."/>
            <person name="de Vries M."/>
            <person name="Munoz J.F."/>
            <person name="Stielow J.B."/>
        </authorList>
    </citation>
    <scope>NUCLEOTIDE SEQUENCE [LARGE SCALE GENOMIC DNA]</scope>
    <source>
        <strain evidence="2 3">CBS 136260</strain>
    </source>
</reference>
<organism evidence="2 3">
    <name type="scientific">Emergomyces africanus</name>
    <dbReference type="NCBI Taxonomy" id="1955775"/>
    <lineage>
        <taxon>Eukaryota</taxon>
        <taxon>Fungi</taxon>
        <taxon>Dikarya</taxon>
        <taxon>Ascomycota</taxon>
        <taxon>Pezizomycotina</taxon>
        <taxon>Eurotiomycetes</taxon>
        <taxon>Eurotiomycetidae</taxon>
        <taxon>Onygenales</taxon>
        <taxon>Ajellomycetaceae</taxon>
        <taxon>Emergomyces</taxon>
    </lineage>
</organism>
<gene>
    <name evidence="2" type="ORF">ACJ72_06993</name>
</gene>
<dbReference type="EMBL" id="LGUA01001360">
    <property type="protein sequence ID" value="OAX78697.1"/>
    <property type="molecule type" value="Genomic_DNA"/>
</dbReference>